<comment type="similarity">
    <text evidence="1">Belongs to the HupF/HypC family.</text>
</comment>
<dbReference type="GO" id="GO:0005506">
    <property type="term" value="F:iron ion binding"/>
    <property type="evidence" value="ECO:0007669"/>
    <property type="project" value="TreeGrafter"/>
</dbReference>
<name>A0A1H9DHR8_9GAMM</name>
<evidence type="ECO:0000256" key="1">
    <source>
        <dbReference type="ARBA" id="ARBA00006018"/>
    </source>
</evidence>
<dbReference type="EMBL" id="FOFS01000004">
    <property type="protein sequence ID" value="SEQ13052.1"/>
    <property type="molecule type" value="Genomic_DNA"/>
</dbReference>
<dbReference type="GO" id="GO:0051604">
    <property type="term" value="P:protein maturation"/>
    <property type="evidence" value="ECO:0007669"/>
    <property type="project" value="TreeGrafter"/>
</dbReference>
<dbReference type="Proteomes" id="UP000199233">
    <property type="component" value="Unassembled WGS sequence"/>
</dbReference>
<dbReference type="Pfam" id="PF01455">
    <property type="entry name" value="HupF_HypC"/>
    <property type="match status" value="1"/>
</dbReference>
<gene>
    <name evidence="2" type="ORF">SAMN04488038_10445</name>
</gene>
<evidence type="ECO:0000313" key="2">
    <source>
        <dbReference type="EMBL" id="SEQ13052.1"/>
    </source>
</evidence>
<dbReference type="AlphaFoldDB" id="A0A1H9DHR8"/>
<dbReference type="OrthoDB" id="9806017at2"/>
<dbReference type="SUPFAM" id="SSF159127">
    <property type="entry name" value="HupF/HypC-like"/>
    <property type="match status" value="1"/>
</dbReference>
<proteinExistence type="inferred from homology"/>
<dbReference type="PANTHER" id="PTHR35177">
    <property type="entry name" value="HYDROGENASE MATURATION FACTOR HYBG"/>
    <property type="match status" value="1"/>
</dbReference>
<dbReference type="GO" id="GO:1902670">
    <property type="term" value="F:carbon dioxide binding"/>
    <property type="evidence" value="ECO:0007669"/>
    <property type="project" value="TreeGrafter"/>
</dbReference>
<dbReference type="InterPro" id="IPR001109">
    <property type="entry name" value="Hydrogenase_HupF/HypC"/>
</dbReference>
<evidence type="ECO:0000313" key="3">
    <source>
        <dbReference type="Proteomes" id="UP000199233"/>
    </source>
</evidence>
<protein>
    <submittedName>
        <fullName evidence="2">Hydrogenase maturation protein HypC</fullName>
    </submittedName>
</protein>
<keyword evidence="3" id="KW-1185">Reference proteome</keyword>
<reference evidence="2 3" key="1">
    <citation type="submission" date="2016-10" db="EMBL/GenBank/DDBJ databases">
        <authorList>
            <person name="de Groot N.N."/>
        </authorList>
    </citation>
    <scope>NUCLEOTIDE SEQUENCE [LARGE SCALE GENOMIC DNA]</scope>
    <source>
        <strain evidence="2 3">DSM 25927</strain>
    </source>
</reference>
<dbReference type="FunFam" id="2.30.30.140:FF:000022">
    <property type="entry name" value="Hydrogenase assembly chaperone HybG"/>
    <property type="match status" value="1"/>
</dbReference>
<accession>A0A1H9DHR8</accession>
<dbReference type="PRINTS" id="PR00445">
    <property type="entry name" value="HUPFHYPC"/>
</dbReference>
<sequence>MCLGIPGRIVEISDAAQKLAVVEVGGVRRAINIAFIVDEAHPAQACLGDWVLVHVGFAMSRIDEEEAARTLELLTQLGEAQAEIEAMRQSAAEPAVGTRLS</sequence>
<dbReference type="Gene3D" id="2.30.30.140">
    <property type="match status" value="1"/>
</dbReference>
<dbReference type="RefSeq" id="WP_093283351.1">
    <property type="nucleotide sequence ID" value="NZ_FOFS01000004.1"/>
</dbReference>
<organism evidence="2 3">
    <name type="scientific">Solimonas aquatica</name>
    <dbReference type="NCBI Taxonomy" id="489703"/>
    <lineage>
        <taxon>Bacteria</taxon>
        <taxon>Pseudomonadati</taxon>
        <taxon>Pseudomonadota</taxon>
        <taxon>Gammaproteobacteria</taxon>
        <taxon>Nevskiales</taxon>
        <taxon>Nevskiaceae</taxon>
        <taxon>Solimonas</taxon>
    </lineage>
</organism>
<dbReference type="STRING" id="489703.SAMN04488038_10445"/>
<dbReference type="PROSITE" id="PS01097">
    <property type="entry name" value="HUPF_HYPC"/>
    <property type="match status" value="1"/>
</dbReference>
<dbReference type="InterPro" id="IPR019812">
    <property type="entry name" value="Hydgase_assmbl_chp_CS"/>
</dbReference>
<dbReference type="NCBIfam" id="TIGR00074">
    <property type="entry name" value="hypC_hupF"/>
    <property type="match status" value="1"/>
</dbReference>
<dbReference type="PANTHER" id="PTHR35177:SF2">
    <property type="entry name" value="HYDROGENASE MATURATION FACTOR HYBG"/>
    <property type="match status" value="1"/>
</dbReference>